<evidence type="ECO:0000313" key="2">
    <source>
        <dbReference type="EMBL" id="VDK26730.1"/>
    </source>
</evidence>
<reference evidence="4" key="1">
    <citation type="submission" date="2017-02" db="UniProtKB">
        <authorList>
            <consortium name="WormBaseParasite"/>
        </authorList>
    </citation>
    <scope>IDENTIFICATION</scope>
</reference>
<dbReference type="WBParaSite" id="TASK_0000296401-mRNA-1">
    <property type="protein sequence ID" value="TASK_0000296401-mRNA-1"/>
    <property type="gene ID" value="TASK_0000296401"/>
</dbReference>
<accession>A0A0R3VZX0</accession>
<dbReference type="STRING" id="60517.A0A0R3VZX0"/>
<proteinExistence type="predicted"/>
<reference evidence="2 3" key="2">
    <citation type="submission" date="2018-11" db="EMBL/GenBank/DDBJ databases">
        <authorList>
            <consortium name="Pathogen Informatics"/>
        </authorList>
    </citation>
    <scope>NUCLEOTIDE SEQUENCE [LARGE SCALE GENOMIC DNA]</scope>
</reference>
<dbReference type="GO" id="GO:0030018">
    <property type="term" value="C:Z disc"/>
    <property type="evidence" value="ECO:0007669"/>
    <property type="project" value="TreeGrafter"/>
</dbReference>
<feature type="transmembrane region" description="Helical" evidence="1">
    <location>
        <begin position="112"/>
        <end position="132"/>
    </location>
</feature>
<dbReference type="OrthoDB" id="300855at2759"/>
<dbReference type="GO" id="GO:0006941">
    <property type="term" value="P:striated muscle contraction"/>
    <property type="evidence" value="ECO:0007669"/>
    <property type="project" value="TreeGrafter"/>
</dbReference>
<sequence length="151" mass="17187">MDVNVTILGLFQLVVTVMLTSVVIYPYTVTAFNFFRKFYTKEEDGEKEYKCNGMLTVRDFSIIPLIFSFSDITNAIRSLLFSFPPMFCNGIEDGIEPPDGDAHEALRILFDLSLYFFVIIILLAIMQGLWLFPLLLAGADHLDCWEKVPGL</sequence>
<dbReference type="GO" id="GO:0005219">
    <property type="term" value="F:ryanodine-sensitive calcium-release channel activity"/>
    <property type="evidence" value="ECO:0007669"/>
    <property type="project" value="TreeGrafter"/>
</dbReference>
<evidence type="ECO:0000313" key="4">
    <source>
        <dbReference type="WBParaSite" id="TASK_0000296401-mRNA-1"/>
    </source>
</evidence>
<keyword evidence="3" id="KW-1185">Reference proteome</keyword>
<dbReference type="GO" id="GO:0005790">
    <property type="term" value="C:smooth endoplasmic reticulum"/>
    <property type="evidence" value="ECO:0007669"/>
    <property type="project" value="TreeGrafter"/>
</dbReference>
<gene>
    <name evidence="2" type="ORF">TASK_LOCUS2964</name>
</gene>
<dbReference type="GO" id="GO:0042383">
    <property type="term" value="C:sarcolemma"/>
    <property type="evidence" value="ECO:0007669"/>
    <property type="project" value="TreeGrafter"/>
</dbReference>
<dbReference type="InterPro" id="IPR015925">
    <property type="entry name" value="Ryanodine_IP3_receptor"/>
</dbReference>
<keyword evidence="1" id="KW-0472">Membrane</keyword>
<name>A0A0R3VZX0_TAEAS</name>
<organism evidence="4">
    <name type="scientific">Taenia asiatica</name>
    <name type="common">Asian tapeworm</name>
    <dbReference type="NCBI Taxonomy" id="60517"/>
    <lineage>
        <taxon>Eukaryota</taxon>
        <taxon>Metazoa</taxon>
        <taxon>Spiralia</taxon>
        <taxon>Lophotrochozoa</taxon>
        <taxon>Platyhelminthes</taxon>
        <taxon>Cestoda</taxon>
        <taxon>Eucestoda</taxon>
        <taxon>Cyclophyllidea</taxon>
        <taxon>Taeniidae</taxon>
        <taxon>Taenia</taxon>
    </lineage>
</organism>
<dbReference type="Proteomes" id="UP000282613">
    <property type="component" value="Unassembled WGS sequence"/>
</dbReference>
<protein>
    <submittedName>
        <fullName evidence="4">RSN1_TM domain-containing protein</fullName>
    </submittedName>
</protein>
<evidence type="ECO:0000256" key="1">
    <source>
        <dbReference type="SAM" id="Phobius"/>
    </source>
</evidence>
<dbReference type="PANTHER" id="PTHR46399:SF8">
    <property type="entry name" value="B30.2_SPRY DOMAIN-CONTAINING PROTEIN"/>
    <property type="match status" value="1"/>
</dbReference>
<dbReference type="PANTHER" id="PTHR46399">
    <property type="entry name" value="B30.2/SPRY DOMAIN-CONTAINING PROTEIN"/>
    <property type="match status" value="1"/>
</dbReference>
<keyword evidence="1" id="KW-1133">Transmembrane helix</keyword>
<dbReference type="GO" id="GO:0014808">
    <property type="term" value="P:release of sequestered calcium ion into cytosol by sarcoplasmic reticulum"/>
    <property type="evidence" value="ECO:0007669"/>
    <property type="project" value="TreeGrafter"/>
</dbReference>
<dbReference type="AlphaFoldDB" id="A0A0R3VZX0"/>
<keyword evidence="1" id="KW-0812">Transmembrane</keyword>
<dbReference type="EMBL" id="UYRS01004379">
    <property type="protein sequence ID" value="VDK26730.1"/>
    <property type="molecule type" value="Genomic_DNA"/>
</dbReference>
<feature type="transmembrane region" description="Helical" evidence="1">
    <location>
        <begin position="6"/>
        <end position="27"/>
    </location>
</feature>
<evidence type="ECO:0000313" key="3">
    <source>
        <dbReference type="Proteomes" id="UP000282613"/>
    </source>
</evidence>
<dbReference type="GO" id="GO:0034704">
    <property type="term" value="C:calcium channel complex"/>
    <property type="evidence" value="ECO:0007669"/>
    <property type="project" value="TreeGrafter"/>
</dbReference>
<dbReference type="GO" id="GO:0033017">
    <property type="term" value="C:sarcoplasmic reticulum membrane"/>
    <property type="evidence" value="ECO:0007669"/>
    <property type="project" value="TreeGrafter"/>
</dbReference>